<dbReference type="InterPro" id="IPR036691">
    <property type="entry name" value="Endo/exonu/phosph_ase_sf"/>
</dbReference>
<protein>
    <submittedName>
        <fullName evidence="4">Endonuclease/exonuclease/phosphatase</fullName>
        <ecNumber evidence="4">3.1.4.12</ecNumber>
    </submittedName>
</protein>
<keyword evidence="5" id="KW-1185">Reference proteome</keyword>
<proteinExistence type="predicted"/>
<name>M5RUG0_9BACT</name>
<dbReference type="EMBL" id="ANOG01000775">
    <property type="protein sequence ID" value="EMI17614.1"/>
    <property type="molecule type" value="Genomic_DNA"/>
</dbReference>
<feature type="domain" description="Endonuclease/exonuclease/phosphatase" evidence="3">
    <location>
        <begin position="97"/>
        <end position="299"/>
    </location>
</feature>
<evidence type="ECO:0000256" key="1">
    <source>
        <dbReference type="SAM" id="MobiDB-lite"/>
    </source>
</evidence>
<dbReference type="GO" id="GO:0004767">
    <property type="term" value="F:sphingomyelin phosphodiesterase activity"/>
    <property type="evidence" value="ECO:0007669"/>
    <property type="project" value="UniProtKB-EC"/>
</dbReference>
<sequence>MHSIPIATAVLPLLPVDQWWIRIGDYPRLQLLVAYLVALVLLIPFRNRRGFAIAVSAVLVACAIQVFWIYSYLPFTPKHVEAAKSSAAEKQLRVMAANVLQSNQNADLLLELVHRREPDLLVLCEISHRWAADIASLKDHFAFHRVHPMDNGYGIAFYSQLEVSRCDRRAMVKEEIPSIDADIILRDGALVRVFAVHPNPPRPGEDTTKRDAELILVGREVQDDESVIVLGDMNDVGWSRTSDLFQEVSGLLDPRAGRGFYSTFDATSWVMRYPLDYVFHSDDFRVAEMEVLPPIGSDHFPFWIQLSHEPSAELEQSAPDLDAGDREDAADAVEAI</sequence>
<evidence type="ECO:0000256" key="2">
    <source>
        <dbReference type="SAM" id="Phobius"/>
    </source>
</evidence>
<feature type="transmembrane region" description="Helical" evidence="2">
    <location>
        <begin position="28"/>
        <end position="45"/>
    </location>
</feature>
<keyword evidence="2" id="KW-0812">Transmembrane</keyword>
<feature type="region of interest" description="Disordered" evidence="1">
    <location>
        <begin position="314"/>
        <end position="336"/>
    </location>
</feature>
<dbReference type="Gene3D" id="3.60.10.10">
    <property type="entry name" value="Endonuclease/exonuclease/phosphatase"/>
    <property type="match status" value="1"/>
</dbReference>
<keyword evidence="2" id="KW-1133">Transmembrane helix</keyword>
<dbReference type="GO" id="GO:0004519">
    <property type="term" value="F:endonuclease activity"/>
    <property type="evidence" value="ECO:0007669"/>
    <property type="project" value="UniProtKB-KW"/>
</dbReference>
<dbReference type="Pfam" id="PF03372">
    <property type="entry name" value="Exo_endo_phos"/>
    <property type="match status" value="1"/>
</dbReference>
<dbReference type="GO" id="GO:0004527">
    <property type="term" value="F:exonuclease activity"/>
    <property type="evidence" value="ECO:0007669"/>
    <property type="project" value="UniProtKB-KW"/>
</dbReference>
<dbReference type="RefSeq" id="WP_008703206.1">
    <property type="nucleotide sequence ID" value="NZ_ANOG01000775.1"/>
</dbReference>
<keyword evidence="4" id="KW-0255">Endonuclease</keyword>
<keyword evidence="4" id="KW-0378">Hydrolase</keyword>
<dbReference type="SUPFAM" id="SSF56219">
    <property type="entry name" value="DNase I-like"/>
    <property type="match status" value="1"/>
</dbReference>
<dbReference type="AlphaFoldDB" id="M5RUG0"/>
<keyword evidence="2" id="KW-0472">Membrane</keyword>
<gene>
    <name evidence="4" type="ORF">RMSM_05457</name>
</gene>
<evidence type="ECO:0000313" key="4">
    <source>
        <dbReference type="EMBL" id="EMI17614.1"/>
    </source>
</evidence>
<evidence type="ECO:0000313" key="5">
    <source>
        <dbReference type="Proteomes" id="UP000011991"/>
    </source>
</evidence>
<dbReference type="EC" id="3.1.4.12" evidence="4"/>
<organism evidence="4 5">
    <name type="scientific">Rhodopirellula maiorica SM1</name>
    <dbReference type="NCBI Taxonomy" id="1265738"/>
    <lineage>
        <taxon>Bacteria</taxon>
        <taxon>Pseudomonadati</taxon>
        <taxon>Planctomycetota</taxon>
        <taxon>Planctomycetia</taxon>
        <taxon>Pirellulales</taxon>
        <taxon>Pirellulaceae</taxon>
        <taxon>Novipirellula</taxon>
    </lineage>
</organism>
<feature type="transmembrane region" description="Helical" evidence="2">
    <location>
        <begin position="52"/>
        <end position="73"/>
    </location>
</feature>
<keyword evidence="4" id="KW-0540">Nuclease</keyword>
<dbReference type="InterPro" id="IPR005135">
    <property type="entry name" value="Endo/exonuclease/phosphatase"/>
</dbReference>
<evidence type="ECO:0000259" key="3">
    <source>
        <dbReference type="Pfam" id="PF03372"/>
    </source>
</evidence>
<reference evidence="4 5" key="1">
    <citation type="journal article" date="2013" name="Mar. Genomics">
        <title>Expression of sulfatases in Rhodopirellula baltica and the diversity of sulfatases in the genus Rhodopirellula.</title>
        <authorList>
            <person name="Wegner C.E."/>
            <person name="Richter-Heitmann T."/>
            <person name="Klindworth A."/>
            <person name="Klockow C."/>
            <person name="Richter M."/>
            <person name="Achstetter T."/>
            <person name="Glockner F.O."/>
            <person name="Harder J."/>
        </authorList>
    </citation>
    <scope>NUCLEOTIDE SEQUENCE [LARGE SCALE GENOMIC DNA]</scope>
    <source>
        <strain evidence="4 5">SM1</strain>
    </source>
</reference>
<keyword evidence="4" id="KW-0269">Exonuclease</keyword>
<accession>M5RUG0</accession>
<comment type="caution">
    <text evidence="4">The sequence shown here is derived from an EMBL/GenBank/DDBJ whole genome shotgun (WGS) entry which is preliminary data.</text>
</comment>
<dbReference type="PATRIC" id="fig|1265738.3.peg.5461"/>
<dbReference type="Proteomes" id="UP000011991">
    <property type="component" value="Unassembled WGS sequence"/>
</dbReference>